<feature type="compositionally biased region" description="Polar residues" evidence="1">
    <location>
        <begin position="15"/>
        <end position="26"/>
    </location>
</feature>
<evidence type="ECO:0000313" key="2">
    <source>
        <dbReference type="EMBL" id="SVA26161.1"/>
    </source>
</evidence>
<feature type="region of interest" description="Disordered" evidence="1">
    <location>
        <begin position="1"/>
        <end position="39"/>
    </location>
</feature>
<proteinExistence type="predicted"/>
<gene>
    <name evidence="2" type="ORF">METZ01_LOCUS79015</name>
</gene>
<feature type="non-terminal residue" evidence="2">
    <location>
        <position position="1"/>
    </location>
</feature>
<reference evidence="2" key="1">
    <citation type="submission" date="2018-05" db="EMBL/GenBank/DDBJ databases">
        <authorList>
            <person name="Lanie J.A."/>
            <person name="Ng W.-L."/>
            <person name="Kazmierczak K.M."/>
            <person name="Andrzejewski T.M."/>
            <person name="Davidsen T.M."/>
            <person name="Wayne K.J."/>
            <person name="Tettelin H."/>
            <person name="Glass J.I."/>
            <person name="Rusch D."/>
            <person name="Podicherti R."/>
            <person name="Tsui H.-C.T."/>
            <person name="Winkler M.E."/>
        </authorList>
    </citation>
    <scope>NUCLEOTIDE SEQUENCE</scope>
</reference>
<feature type="non-terminal residue" evidence="2">
    <location>
        <position position="39"/>
    </location>
</feature>
<evidence type="ECO:0000256" key="1">
    <source>
        <dbReference type="SAM" id="MobiDB-lite"/>
    </source>
</evidence>
<dbReference type="EMBL" id="UINC01006209">
    <property type="protein sequence ID" value="SVA26161.1"/>
    <property type="molecule type" value="Genomic_DNA"/>
</dbReference>
<sequence length="39" mass="4088">PTRPLLGMRTPSRPGVTTQSPSTSNPRRMPAPATASLKA</sequence>
<name>A0A381UEI6_9ZZZZ</name>
<accession>A0A381UEI6</accession>
<organism evidence="2">
    <name type="scientific">marine metagenome</name>
    <dbReference type="NCBI Taxonomy" id="408172"/>
    <lineage>
        <taxon>unclassified sequences</taxon>
        <taxon>metagenomes</taxon>
        <taxon>ecological metagenomes</taxon>
    </lineage>
</organism>
<dbReference type="AlphaFoldDB" id="A0A381UEI6"/>
<protein>
    <submittedName>
        <fullName evidence="2">Uncharacterized protein</fullName>
    </submittedName>
</protein>